<dbReference type="PROSITE" id="PS50914">
    <property type="entry name" value="BON"/>
    <property type="match status" value="1"/>
</dbReference>
<dbReference type="InterPro" id="IPR051686">
    <property type="entry name" value="Lipoprotein_DolP"/>
</dbReference>
<dbReference type="InterPro" id="IPR007055">
    <property type="entry name" value="BON_dom"/>
</dbReference>
<name>A0A1I4K5D9_9PROT</name>
<dbReference type="Gene3D" id="3.30.1340.30">
    <property type="match status" value="1"/>
</dbReference>
<dbReference type="RefSeq" id="WP_074903303.1">
    <property type="nucleotide sequence ID" value="NZ_FOUB01000003.1"/>
</dbReference>
<gene>
    <name evidence="2" type="ORF">SAMN05421863_1003121</name>
</gene>
<dbReference type="OrthoDB" id="7360581at2"/>
<dbReference type="Pfam" id="PF04972">
    <property type="entry name" value="BON"/>
    <property type="match status" value="1"/>
</dbReference>
<dbReference type="InterPro" id="IPR014004">
    <property type="entry name" value="Transpt-assoc_nodulatn_dom_bac"/>
</dbReference>
<proteinExistence type="predicted"/>
<evidence type="ECO:0000313" key="3">
    <source>
        <dbReference type="Proteomes" id="UP000183287"/>
    </source>
</evidence>
<evidence type="ECO:0000313" key="2">
    <source>
        <dbReference type="EMBL" id="SFL73988.1"/>
    </source>
</evidence>
<dbReference type="PANTHER" id="PTHR34606:SF16">
    <property type="entry name" value="BON DOMAIN-CONTAINING PROTEIN"/>
    <property type="match status" value="1"/>
</dbReference>
<dbReference type="Proteomes" id="UP000183287">
    <property type="component" value="Unassembled WGS sequence"/>
</dbReference>
<evidence type="ECO:0000259" key="1">
    <source>
        <dbReference type="PROSITE" id="PS50914"/>
    </source>
</evidence>
<feature type="domain" description="BON" evidence="1">
    <location>
        <begin position="37"/>
        <end position="105"/>
    </location>
</feature>
<organism evidence="2 3">
    <name type="scientific">Nitrosomonas communis</name>
    <dbReference type="NCBI Taxonomy" id="44574"/>
    <lineage>
        <taxon>Bacteria</taxon>
        <taxon>Pseudomonadati</taxon>
        <taxon>Pseudomonadota</taxon>
        <taxon>Betaproteobacteria</taxon>
        <taxon>Nitrosomonadales</taxon>
        <taxon>Nitrosomonadaceae</taxon>
        <taxon>Nitrosomonas</taxon>
    </lineage>
</organism>
<dbReference type="AlphaFoldDB" id="A0A1I4K5D9"/>
<sequence>MTQLNNFFSAFFLTILMISLLGYAPASKQEGIGEYFDVPVTITKVKAAIFNETTLKSAEMDVETFKGIVQLSGFVSSQPDINKTVKVARSVKGVISVKNAMRVKSQ</sequence>
<protein>
    <submittedName>
        <fullName evidence="2">BON domain-containing protein</fullName>
    </submittedName>
</protein>
<keyword evidence="3" id="KW-1185">Reference proteome</keyword>
<dbReference type="SMART" id="SM00749">
    <property type="entry name" value="BON"/>
    <property type="match status" value="1"/>
</dbReference>
<accession>A0A1I4K5D9</accession>
<reference evidence="3" key="1">
    <citation type="submission" date="2016-10" db="EMBL/GenBank/DDBJ databases">
        <authorList>
            <person name="Varghese N."/>
            <person name="Submissions S."/>
        </authorList>
    </citation>
    <scope>NUCLEOTIDE SEQUENCE [LARGE SCALE GENOMIC DNA]</scope>
    <source>
        <strain evidence="3">Nm44</strain>
    </source>
</reference>
<dbReference type="PANTHER" id="PTHR34606">
    <property type="entry name" value="BON DOMAIN-CONTAINING PROTEIN"/>
    <property type="match status" value="1"/>
</dbReference>
<dbReference type="EMBL" id="FOUB01000003">
    <property type="protein sequence ID" value="SFL73988.1"/>
    <property type="molecule type" value="Genomic_DNA"/>
</dbReference>